<sequence>MGAEITSIMSKVYLTTILRTTTVYPKLIFLESLRFDQKRENVAIEFCFYVNIVRYAGSFVAVVRISTHHLAQKCGKRLSRKTTKIQPTFTRLIFQMDKIDNV</sequence>
<reference evidence="2" key="1">
    <citation type="submission" date="2022-11" db="UniProtKB">
        <authorList>
            <consortium name="WormBaseParasite"/>
        </authorList>
    </citation>
    <scope>IDENTIFICATION</scope>
</reference>
<accession>A0A915IEA0</accession>
<evidence type="ECO:0000313" key="1">
    <source>
        <dbReference type="Proteomes" id="UP000887565"/>
    </source>
</evidence>
<protein>
    <submittedName>
        <fullName evidence="2">Uncharacterized protein</fullName>
    </submittedName>
</protein>
<dbReference type="WBParaSite" id="nRc.2.0.1.t11536-RA">
    <property type="protein sequence ID" value="nRc.2.0.1.t11536-RA"/>
    <property type="gene ID" value="nRc.2.0.1.g11536"/>
</dbReference>
<dbReference type="AlphaFoldDB" id="A0A915IEA0"/>
<dbReference type="Proteomes" id="UP000887565">
    <property type="component" value="Unplaced"/>
</dbReference>
<organism evidence="1 2">
    <name type="scientific">Romanomermis culicivorax</name>
    <name type="common">Nematode worm</name>
    <dbReference type="NCBI Taxonomy" id="13658"/>
    <lineage>
        <taxon>Eukaryota</taxon>
        <taxon>Metazoa</taxon>
        <taxon>Ecdysozoa</taxon>
        <taxon>Nematoda</taxon>
        <taxon>Enoplea</taxon>
        <taxon>Dorylaimia</taxon>
        <taxon>Mermithida</taxon>
        <taxon>Mermithoidea</taxon>
        <taxon>Mermithidae</taxon>
        <taxon>Romanomermis</taxon>
    </lineage>
</organism>
<keyword evidence="1" id="KW-1185">Reference proteome</keyword>
<evidence type="ECO:0000313" key="2">
    <source>
        <dbReference type="WBParaSite" id="nRc.2.0.1.t11536-RA"/>
    </source>
</evidence>
<name>A0A915IEA0_ROMCU</name>
<proteinExistence type="predicted"/>